<protein>
    <submittedName>
        <fullName evidence="1">Uncharacterized protein</fullName>
    </submittedName>
</protein>
<reference evidence="1" key="2">
    <citation type="journal article" date="2020" name="Nat. Commun.">
        <title>Large-scale genome sequencing of mycorrhizal fungi provides insights into the early evolution of symbiotic traits.</title>
        <authorList>
            <person name="Miyauchi S."/>
            <person name="Kiss E."/>
            <person name="Kuo A."/>
            <person name="Drula E."/>
            <person name="Kohler A."/>
            <person name="Sanchez-Garcia M."/>
            <person name="Morin E."/>
            <person name="Andreopoulos B."/>
            <person name="Barry K.W."/>
            <person name="Bonito G."/>
            <person name="Buee M."/>
            <person name="Carver A."/>
            <person name="Chen C."/>
            <person name="Cichocki N."/>
            <person name="Clum A."/>
            <person name="Culley D."/>
            <person name="Crous P.W."/>
            <person name="Fauchery L."/>
            <person name="Girlanda M."/>
            <person name="Hayes R.D."/>
            <person name="Keri Z."/>
            <person name="LaButti K."/>
            <person name="Lipzen A."/>
            <person name="Lombard V."/>
            <person name="Magnuson J."/>
            <person name="Maillard F."/>
            <person name="Murat C."/>
            <person name="Nolan M."/>
            <person name="Ohm R.A."/>
            <person name="Pangilinan J."/>
            <person name="Pereira M.F."/>
            <person name="Perotto S."/>
            <person name="Peter M."/>
            <person name="Pfister S."/>
            <person name="Riley R."/>
            <person name="Sitrit Y."/>
            <person name="Stielow J.B."/>
            <person name="Szollosi G."/>
            <person name="Zifcakova L."/>
            <person name="Stursova M."/>
            <person name="Spatafora J.W."/>
            <person name="Tedersoo L."/>
            <person name="Vaario L.M."/>
            <person name="Yamada A."/>
            <person name="Yan M."/>
            <person name="Wang P."/>
            <person name="Xu J."/>
            <person name="Bruns T."/>
            <person name="Baldrian P."/>
            <person name="Vilgalys R."/>
            <person name="Dunand C."/>
            <person name="Henrissat B."/>
            <person name="Grigoriev I.V."/>
            <person name="Hibbett D."/>
            <person name="Nagy L.G."/>
            <person name="Martin F.M."/>
        </authorList>
    </citation>
    <scope>NUCLEOTIDE SEQUENCE</scope>
    <source>
        <strain evidence="1">P2</strain>
    </source>
</reference>
<evidence type="ECO:0000313" key="2">
    <source>
        <dbReference type="Proteomes" id="UP000886501"/>
    </source>
</evidence>
<reference evidence="1" key="1">
    <citation type="submission" date="2019-10" db="EMBL/GenBank/DDBJ databases">
        <authorList>
            <consortium name="DOE Joint Genome Institute"/>
            <person name="Kuo A."/>
            <person name="Miyauchi S."/>
            <person name="Kiss E."/>
            <person name="Drula E."/>
            <person name="Kohler A."/>
            <person name="Sanchez-Garcia M."/>
            <person name="Andreopoulos B."/>
            <person name="Barry K.W."/>
            <person name="Bonito G."/>
            <person name="Buee M."/>
            <person name="Carver A."/>
            <person name="Chen C."/>
            <person name="Cichocki N."/>
            <person name="Clum A."/>
            <person name="Culley D."/>
            <person name="Crous P.W."/>
            <person name="Fauchery L."/>
            <person name="Girlanda M."/>
            <person name="Hayes R."/>
            <person name="Keri Z."/>
            <person name="Labutti K."/>
            <person name="Lipzen A."/>
            <person name="Lombard V."/>
            <person name="Magnuson J."/>
            <person name="Maillard F."/>
            <person name="Morin E."/>
            <person name="Murat C."/>
            <person name="Nolan M."/>
            <person name="Ohm R."/>
            <person name="Pangilinan J."/>
            <person name="Pereira M."/>
            <person name="Perotto S."/>
            <person name="Peter M."/>
            <person name="Riley R."/>
            <person name="Sitrit Y."/>
            <person name="Stielow B."/>
            <person name="Szollosi G."/>
            <person name="Zifcakova L."/>
            <person name="Stursova M."/>
            <person name="Spatafora J.W."/>
            <person name="Tedersoo L."/>
            <person name="Vaario L.-M."/>
            <person name="Yamada A."/>
            <person name="Yan M."/>
            <person name="Wang P."/>
            <person name="Xu J."/>
            <person name="Bruns T."/>
            <person name="Baldrian P."/>
            <person name="Vilgalys R."/>
            <person name="Henrissat B."/>
            <person name="Grigoriev I.V."/>
            <person name="Hibbett D."/>
            <person name="Nagy L.G."/>
            <person name="Martin F.M."/>
        </authorList>
    </citation>
    <scope>NUCLEOTIDE SEQUENCE</scope>
    <source>
        <strain evidence="1">P2</strain>
    </source>
</reference>
<evidence type="ECO:0000313" key="1">
    <source>
        <dbReference type="EMBL" id="KAF9651802.1"/>
    </source>
</evidence>
<sequence>MLHLDHPSSLSPPLISHSDLPWSTVPRDNVHKDKLRHPQPLNPSPTEPLSSERLVDLPQAHQSDEGQTAGLVNDASRQSTPLSELSSPSERAKSLEPIDTFGNPDKAGTDSNHSTAQESGWQIEEGRGKLEERTDGKPVVAGGVSDDQGLAKDAVVEERQIVGRSSTLPPDPPTTGFNPSQPSRSTSSPQPSSRPPSVPYRGQSTDPIPRKQSTGVESISSTSFPTVPGTPTVTSPINSVEQKLDTKVVTILELNAELLKAGMEFQTRGVPMNDPRFTEFSKRMQSNLTWMAAVADSDRGGLSVPLPIMHPPPSVEFASMKRIYQLYSTLPTIFANDITRRQNVVARRSQSPSVSLKRDRADEHGADICNKRRDTGEHKLSSLSTSPSNQPPISFTTPNTASTPQPVTPSVSMGPPSHVPTNVDPRRQMTAMRPPMQPQQNPQPMIQSNNMQPNPAVVQPTNPPANTVLANIPPQIAAMGAAAVQYYQVLQNPSHPMVQYIINSFPGFQSLPVNQQIMKMHQVQSAISKNKTQVGQRPPQSSTGAQGNHAAGNQFRTPPTGIPPQTQGVQQPGTSFSQTFNNGMINAAVQNMVPSQQTAHPAVPNLNSMAANQRQLLAMQQMRAGSSGNATNPPLLNAQTVPSPERMRPDQPRMSPGSPLSQLPIGVGMDMNSFPIMRSNSTVPGIARSTRSPTDPTGLQGRVVSNNQEEMQRAFAAQQRNMMVSQGNVGFVNPQMLAGGNAGSWQQQVGGGMGVMGQQPQQPQQSPTQPQNFGMLPAQQPINFGSPMVPQQQWNAAGGSMQYPYPTAPSPGGTVSQQQQISPQSTMMDPSVMGDFDFSGWTNQM</sequence>
<proteinExistence type="predicted"/>
<name>A0ACB6ZQK5_THEGA</name>
<dbReference type="Proteomes" id="UP000886501">
    <property type="component" value="Unassembled WGS sequence"/>
</dbReference>
<comment type="caution">
    <text evidence="1">The sequence shown here is derived from an EMBL/GenBank/DDBJ whole genome shotgun (WGS) entry which is preliminary data.</text>
</comment>
<gene>
    <name evidence="1" type="ORF">BDM02DRAFT_3184303</name>
</gene>
<keyword evidence="2" id="KW-1185">Reference proteome</keyword>
<accession>A0ACB6ZQK5</accession>
<dbReference type="EMBL" id="MU117973">
    <property type="protein sequence ID" value="KAF9651802.1"/>
    <property type="molecule type" value="Genomic_DNA"/>
</dbReference>
<organism evidence="1 2">
    <name type="scientific">Thelephora ganbajun</name>
    <name type="common">Ganba fungus</name>
    <dbReference type="NCBI Taxonomy" id="370292"/>
    <lineage>
        <taxon>Eukaryota</taxon>
        <taxon>Fungi</taxon>
        <taxon>Dikarya</taxon>
        <taxon>Basidiomycota</taxon>
        <taxon>Agaricomycotina</taxon>
        <taxon>Agaricomycetes</taxon>
        <taxon>Thelephorales</taxon>
        <taxon>Thelephoraceae</taxon>
        <taxon>Thelephora</taxon>
    </lineage>
</organism>